<organism evidence="3 4">
    <name type="scientific">Carya illinoinensis</name>
    <name type="common">Pecan</name>
    <dbReference type="NCBI Taxonomy" id="32201"/>
    <lineage>
        <taxon>Eukaryota</taxon>
        <taxon>Viridiplantae</taxon>
        <taxon>Streptophyta</taxon>
        <taxon>Embryophyta</taxon>
        <taxon>Tracheophyta</taxon>
        <taxon>Spermatophyta</taxon>
        <taxon>Magnoliopsida</taxon>
        <taxon>eudicotyledons</taxon>
        <taxon>Gunneridae</taxon>
        <taxon>Pentapetalae</taxon>
        <taxon>rosids</taxon>
        <taxon>fabids</taxon>
        <taxon>Fagales</taxon>
        <taxon>Juglandaceae</taxon>
        <taxon>Carya</taxon>
    </lineage>
</organism>
<dbReference type="InterPro" id="IPR055414">
    <property type="entry name" value="LRR_R13L4/SHOC2-like"/>
</dbReference>
<evidence type="ECO:0000313" key="3">
    <source>
        <dbReference type="EMBL" id="KAG6672996.1"/>
    </source>
</evidence>
<dbReference type="Pfam" id="PF23598">
    <property type="entry name" value="LRR_14"/>
    <property type="match status" value="1"/>
</dbReference>
<comment type="caution">
    <text evidence="3">The sequence shown here is derived from an EMBL/GenBank/DDBJ whole genome shotgun (WGS) entry which is preliminary data.</text>
</comment>
<dbReference type="PANTHER" id="PTHR47186">
    <property type="entry name" value="LEUCINE-RICH REPEAT-CONTAINING PROTEIN 57"/>
    <property type="match status" value="1"/>
</dbReference>
<dbReference type="Proteomes" id="UP000811246">
    <property type="component" value="Chromosome 16"/>
</dbReference>
<accession>A0A922A6N2</accession>
<gene>
    <name evidence="3" type="ORF">I3842_16G087700</name>
</gene>
<dbReference type="PANTHER" id="PTHR47186:SF42">
    <property type="entry name" value="DISEASE RESISTANCE RPP13-LIKE PROTEIN 1"/>
    <property type="match status" value="1"/>
</dbReference>
<reference evidence="3" key="1">
    <citation type="submission" date="2021-01" db="EMBL/GenBank/DDBJ databases">
        <authorList>
            <person name="Lovell J.T."/>
            <person name="Bentley N."/>
            <person name="Bhattarai G."/>
            <person name="Jenkins J.W."/>
            <person name="Sreedasyam A."/>
            <person name="Alarcon Y."/>
            <person name="Bock C."/>
            <person name="Boston L."/>
            <person name="Carlson J."/>
            <person name="Cervantes K."/>
            <person name="Clermont K."/>
            <person name="Krom N."/>
            <person name="Kubenka K."/>
            <person name="Mamidi S."/>
            <person name="Mattison C."/>
            <person name="Monteros M."/>
            <person name="Pisani C."/>
            <person name="Plott C."/>
            <person name="Rajasekar S."/>
            <person name="Rhein H.S."/>
            <person name="Rohla C."/>
            <person name="Song M."/>
            <person name="Hilaire R.S."/>
            <person name="Shu S."/>
            <person name="Wells L."/>
            <person name="Wang X."/>
            <person name="Webber J."/>
            <person name="Heerema R.J."/>
            <person name="Klein P."/>
            <person name="Conner P."/>
            <person name="Grauke L."/>
            <person name="Grimwood J."/>
            <person name="Schmutz J."/>
            <person name="Randall J.J."/>
        </authorList>
    </citation>
    <scope>NUCLEOTIDE SEQUENCE</scope>
    <source>
        <tissue evidence="3">Leaf</tissue>
    </source>
</reference>
<evidence type="ECO:0000256" key="1">
    <source>
        <dbReference type="ARBA" id="ARBA00022737"/>
    </source>
</evidence>
<sequence length="859" mass="97357">MKRKWKIWVASDTCFRMEDRVGGTQNGDISKKARHSSYLGSKFDVTKKFKVFHKLTSLRTFLPLMLPHFGESYLTHHVPLELVPTLRYLRVLSFNGYWMTKLSDSIGDLKHLRYFDLSKTKIRNLPESITSLYNLQTLLLKDCTRLKKLPLMFRNLVNLRHLNIEGANSLEGMPMQIAKLTCLRTLSNLILEKDNCSGVKELGPLKHLKGTLRISRLENVIEPKDAKDAKLIEKTKITALSLEWSEDIEESKDRTSEREILNGLRPDNDLEELVIRCTALPPFGQLPSLKILLIMGLSNVKNVGPEFCGDGSLQSFKSLETLSFKNMKELEYWSPCEEFPKLRELSLIRCPKLLGKLPNSLPLLNKVEINDCGQLVVSVSSFPNQCKIVIDRNEGVVCGNKVTFKSIGSDSVQTISELTCRIEGFDVEGLAKLEILSIERWEEVKHLWSDDVGSLPQLPFLRVLSIQKCDKLVSFVAEDQVEEGLQLGIPSTLQTILIGECESLKSLPKAMMYNSTCLAYISISGCDSLTHFARGQLPPTLKTLRISRCKNMRKLVEEKDDDDTNNSCSSIPSLFDKLEIDNCRSLESLTPSGELPATLRVLSIYNCPKLESVAKNFHHNSYLESISIFRCENLKFLNEGGFLPSNLRKLDIFYCKKILALPNSIFNLTSLEILYIQNCPGILSFPVEGLPTNLTILEISNLKITEALFDWGLHNLTFLNQLEIGGCQHLVSFPEMTLPASLTNLIITDCSNLECLSSEGLRELASLKRLSIFDCEKLASLPEDGLPPSLLELRIYNCQKLRAFPKNGLPPSLQRLHINKCRLLEEHCKKDQRGEWRKIADIPCVEINHKYIYDTETEE</sequence>
<protein>
    <recommendedName>
        <fullName evidence="2">Disease resistance R13L4/SHOC-2-like LRR domain-containing protein</fullName>
    </recommendedName>
</protein>
<feature type="domain" description="Disease resistance R13L4/SHOC-2-like LRR" evidence="2">
    <location>
        <begin position="85"/>
        <end position="369"/>
    </location>
</feature>
<proteinExistence type="predicted"/>
<dbReference type="EMBL" id="CM031840">
    <property type="protein sequence ID" value="KAG6672996.1"/>
    <property type="molecule type" value="Genomic_DNA"/>
</dbReference>
<keyword evidence="1" id="KW-0677">Repeat</keyword>
<dbReference type="AlphaFoldDB" id="A0A922A6N2"/>
<evidence type="ECO:0000259" key="2">
    <source>
        <dbReference type="Pfam" id="PF23598"/>
    </source>
</evidence>
<evidence type="ECO:0000313" key="4">
    <source>
        <dbReference type="Proteomes" id="UP000811246"/>
    </source>
</evidence>
<name>A0A922A6N2_CARIL</name>